<evidence type="ECO:0000256" key="1">
    <source>
        <dbReference type="ARBA" id="ARBA00009437"/>
    </source>
</evidence>
<keyword evidence="4" id="KW-0804">Transcription</keyword>
<dbReference type="PANTHER" id="PTHR30419:SF28">
    <property type="entry name" value="HTH-TYPE TRANSCRIPTIONAL REGULATOR BSDA"/>
    <property type="match status" value="1"/>
</dbReference>
<dbReference type="InterPro" id="IPR000847">
    <property type="entry name" value="LysR_HTH_N"/>
</dbReference>
<dbReference type="InterPro" id="IPR005119">
    <property type="entry name" value="LysR_subst-bd"/>
</dbReference>
<name>A0A645ASZ0_9ZZZZ</name>
<sequence>MDTEKCSGILRVIEAGSLSAAAEQLGYTPSGMSRMVDSVENEAGFPLLKRSRGGVTPTGDCLRLLPLLQELARNGERYAQLTAEIRGLETGSVTVGTAYPVCYRWLAGLVAAFGQCHPGIEIQILEGTSTRLAAALTAHRADFCIISRREGDFQWLPLRSDPMVAWVPRNSVWAKMDVFPVASFASAPYIATYPGEDIDATRMFTRLGLTPHQCFSSTDSYATCSMVGADLGVSVNNALVRGAWTSQIRILPLNPPQSVEIGIAVSPENEISPAAKKFYEFVKKELRGDGELPFRESF</sequence>
<organism evidence="6">
    <name type="scientific">bioreactor metagenome</name>
    <dbReference type="NCBI Taxonomy" id="1076179"/>
    <lineage>
        <taxon>unclassified sequences</taxon>
        <taxon>metagenomes</taxon>
        <taxon>ecological metagenomes</taxon>
    </lineage>
</organism>
<dbReference type="PROSITE" id="PS50931">
    <property type="entry name" value="HTH_LYSR"/>
    <property type="match status" value="1"/>
</dbReference>
<dbReference type="InterPro" id="IPR036388">
    <property type="entry name" value="WH-like_DNA-bd_sf"/>
</dbReference>
<evidence type="ECO:0000256" key="2">
    <source>
        <dbReference type="ARBA" id="ARBA00023015"/>
    </source>
</evidence>
<evidence type="ECO:0000256" key="3">
    <source>
        <dbReference type="ARBA" id="ARBA00023125"/>
    </source>
</evidence>
<dbReference type="AlphaFoldDB" id="A0A645ASZ0"/>
<dbReference type="Gene3D" id="1.10.10.10">
    <property type="entry name" value="Winged helix-like DNA-binding domain superfamily/Winged helix DNA-binding domain"/>
    <property type="match status" value="1"/>
</dbReference>
<dbReference type="GO" id="GO:0003700">
    <property type="term" value="F:DNA-binding transcription factor activity"/>
    <property type="evidence" value="ECO:0007669"/>
    <property type="project" value="InterPro"/>
</dbReference>
<dbReference type="InterPro" id="IPR050950">
    <property type="entry name" value="HTH-type_LysR_regulators"/>
</dbReference>
<dbReference type="GO" id="GO:0005829">
    <property type="term" value="C:cytosol"/>
    <property type="evidence" value="ECO:0007669"/>
    <property type="project" value="TreeGrafter"/>
</dbReference>
<gene>
    <name evidence="6" type="ORF">SDC9_99444</name>
</gene>
<dbReference type="SUPFAM" id="SSF53850">
    <property type="entry name" value="Periplasmic binding protein-like II"/>
    <property type="match status" value="1"/>
</dbReference>
<evidence type="ECO:0000313" key="6">
    <source>
        <dbReference type="EMBL" id="MPM52684.1"/>
    </source>
</evidence>
<dbReference type="CDD" id="cd05466">
    <property type="entry name" value="PBP2_LTTR_substrate"/>
    <property type="match status" value="1"/>
</dbReference>
<proteinExistence type="inferred from homology"/>
<comment type="similarity">
    <text evidence="1">Belongs to the LysR transcriptional regulatory family.</text>
</comment>
<dbReference type="GO" id="GO:0003677">
    <property type="term" value="F:DNA binding"/>
    <property type="evidence" value="ECO:0007669"/>
    <property type="project" value="UniProtKB-KW"/>
</dbReference>
<dbReference type="Gene3D" id="3.40.190.10">
    <property type="entry name" value="Periplasmic binding protein-like II"/>
    <property type="match status" value="2"/>
</dbReference>
<evidence type="ECO:0000259" key="5">
    <source>
        <dbReference type="PROSITE" id="PS50931"/>
    </source>
</evidence>
<dbReference type="Pfam" id="PF03466">
    <property type="entry name" value="LysR_substrate"/>
    <property type="match status" value="1"/>
</dbReference>
<keyword evidence="2" id="KW-0805">Transcription regulation</keyword>
<dbReference type="PANTHER" id="PTHR30419">
    <property type="entry name" value="HTH-TYPE TRANSCRIPTIONAL REGULATOR YBHD"/>
    <property type="match status" value="1"/>
</dbReference>
<feature type="domain" description="HTH lysR-type" evidence="5">
    <location>
        <begin position="1"/>
        <end position="58"/>
    </location>
</feature>
<reference evidence="6" key="1">
    <citation type="submission" date="2019-08" db="EMBL/GenBank/DDBJ databases">
        <authorList>
            <person name="Kucharzyk K."/>
            <person name="Murdoch R.W."/>
            <person name="Higgins S."/>
            <person name="Loffler F."/>
        </authorList>
    </citation>
    <scope>NUCLEOTIDE SEQUENCE</scope>
</reference>
<protein>
    <recommendedName>
        <fullName evidence="5">HTH lysR-type domain-containing protein</fullName>
    </recommendedName>
</protein>
<evidence type="ECO:0000256" key="4">
    <source>
        <dbReference type="ARBA" id="ARBA00023163"/>
    </source>
</evidence>
<comment type="caution">
    <text evidence="6">The sequence shown here is derived from an EMBL/GenBank/DDBJ whole genome shotgun (WGS) entry which is preliminary data.</text>
</comment>
<dbReference type="Pfam" id="PF00126">
    <property type="entry name" value="HTH_1"/>
    <property type="match status" value="1"/>
</dbReference>
<dbReference type="SUPFAM" id="SSF46785">
    <property type="entry name" value="Winged helix' DNA-binding domain"/>
    <property type="match status" value="1"/>
</dbReference>
<dbReference type="EMBL" id="VSSQ01013977">
    <property type="protein sequence ID" value="MPM52684.1"/>
    <property type="molecule type" value="Genomic_DNA"/>
</dbReference>
<accession>A0A645ASZ0</accession>
<keyword evidence="3" id="KW-0238">DNA-binding</keyword>
<dbReference type="InterPro" id="IPR036390">
    <property type="entry name" value="WH_DNA-bd_sf"/>
</dbReference>